<name>A0A9P7GI21_9AGAR</name>
<feature type="compositionally biased region" description="Basic residues" evidence="1">
    <location>
        <begin position="253"/>
        <end position="264"/>
    </location>
</feature>
<dbReference type="Proteomes" id="UP000717328">
    <property type="component" value="Unassembled WGS sequence"/>
</dbReference>
<evidence type="ECO:0000313" key="2">
    <source>
        <dbReference type="EMBL" id="KAG5649670.1"/>
    </source>
</evidence>
<keyword evidence="3" id="KW-1185">Reference proteome</keyword>
<comment type="caution">
    <text evidence="2">The sequence shown here is derived from an EMBL/GenBank/DDBJ whole genome shotgun (WGS) entry which is preliminary data.</text>
</comment>
<dbReference type="EMBL" id="JABCKI010000791">
    <property type="protein sequence ID" value="KAG5649670.1"/>
    <property type="molecule type" value="Genomic_DNA"/>
</dbReference>
<gene>
    <name evidence="2" type="ORF">H0H81_002573</name>
</gene>
<proteinExistence type="predicted"/>
<organism evidence="2 3">
    <name type="scientific">Sphagnurus paluster</name>
    <dbReference type="NCBI Taxonomy" id="117069"/>
    <lineage>
        <taxon>Eukaryota</taxon>
        <taxon>Fungi</taxon>
        <taxon>Dikarya</taxon>
        <taxon>Basidiomycota</taxon>
        <taxon>Agaricomycotina</taxon>
        <taxon>Agaricomycetes</taxon>
        <taxon>Agaricomycetidae</taxon>
        <taxon>Agaricales</taxon>
        <taxon>Tricholomatineae</taxon>
        <taxon>Lyophyllaceae</taxon>
        <taxon>Sphagnurus</taxon>
    </lineage>
</organism>
<evidence type="ECO:0000256" key="1">
    <source>
        <dbReference type="SAM" id="MobiDB-lite"/>
    </source>
</evidence>
<sequence length="264" mass="29644">MALCIEIEMDTSALPPRKQIYIPNIPPAILPISALQFHKSPVFDKFMAGFPVPVIRPDHHFLLPIGKKEMDMALHLSSEPTLKEYTSSILRFDGRLIQWHNTCHGLAFAPSPRHEISEGKQWCSAPEFSSLFDQVRELFYEANGDLFYSGTYKCLSASQWSKEGVICTRDSVLDAIIGAPRSKNGRSAIQRCGKQKIKQLYQDGILRADSLILQCVDFNHVLYNKLLQVHRLKGAAQVPQKRKGGPPQTPGKGKAKKTKHLPTK</sequence>
<reference evidence="2" key="2">
    <citation type="submission" date="2021-10" db="EMBL/GenBank/DDBJ databases">
        <title>Phylogenomics reveals ancestral predisposition of the termite-cultivated fungus Termitomyces towards a domesticated lifestyle.</title>
        <authorList>
            <person name="Auxier B."/>
            <person name="Grum-Grzhimaylo A."/>
            <person name="Cardenas M.E."/>
            <person name="Lodge J.D."/>
            <person name="Laessoe T."/>
            <person name="Pedersen O."/>
            <person name="Smith M.E."/>
            <person name="Kuyper T.W."/>
            <person name="Franco-Molano E.A."/>
            <person name="Baroni T.J."/>
            <person name="Aanen D.K."/>
        </authorList>
    </citation>
    <scope>NUCLEOTIDE SEQUENCE</scope>
    <source>
        <strain evidence="2">D49</strain>
    </source>
</reference>
<protein>
    <submittedName>
        <fullName evidence="2">Uncharacterized protein</fullName>
    </submittedName>
</protein>
<feature type="region of interest" description="Disordered" evidence="1">
    <location>
        <begin position="236"/>
        <end position="264"/>
    </location>
</feature>
<evidence type="ECO:0000313" key="3">
    <source>
        <dbReference type="Proteomes" id="UP000717328"/>
    </source>
</evidence>
<reference evidence="2" key="1">
    <citation type="submission" date="2021-02" db="EMBL/GenBank/DDBJ databases">
        <authorList>
            <person name="Nieuwenhuis M."/>
            <person name="Van De Peppel L.J.J."/>
        </authorList>
    </citation>
    <scope>NUCLEOTIDE SEQUENCE</scope>
    <source>
        <strain evidence="2">D49</strain>
    </source>
</reference>
<dbReference type="AlphaFoldDB" id="A0A9P7GI21"/>
<accession>A0A9P7GI21</accession>
<dbReference type="OrthoDB" id="3060478at2759"/>